<accession>A0ABQ9YTJ8</accession>
<sequence>MGCNDLSCYVLYGCLAWLTSSLWNGNDVRRESAKEALGGRWVAVPRFIRWCYSRWSRQKTIPMHRINNSINLILFVENGWLAVDSCVRTPL</sequence>
<reference evidence="1 2" key="1">
    <citation type="journal article" date="2023" name="Nucleic Acids Res.">
        <title>The hologenome of Daphnia magna reveals possible DNA methylation and microbiome-mediated evolution of the host genome.</title>
        <authorList>
            <person name="Chaturvedi A."/>
            <person name="Li X."/>
            <person name="Dhandapani V."/>
            <person name="Marshall H."/>
            <person name="Kissane S."/>
            <person name="Cuenca-Cambronero M."/>
            <person name="Asole G."/>
            <person name="Calvet F."/>
            <person name="Ruiz-Romero M."/>
            <person name="Marangio P."/>
            <person name="Guigo R."/>
            <person name="Rago D."/>
            <person name="Mirbahai L."/>
            <person name="Eastwood N."/>
            <person name="Colbourne J.K."/>
            <person name="Zhou J."/>
            <person name="Mallon E."/>
            <person name="Orsini L."/>
        </authorList>
    </citation>
    <scope>NUCLEOTIDE SEQUENCE [LARGE SCALE GENOMIC DNA]</scope>
    <source>
        <strain evidence="1">LRV0_1</strain>
    </source>
</reference>
<dbReference type="Proteomes" id="UP001234178">
    <property type="component" value="Unassembled WGS sequence"/>
</dbReference>
<gene>
    <name evidence="1" type="ORF">OUZ56_005680</name>
</gene>
<evidence type="ECO:0000313" key="1">
    <source>
        <dbReference type="EMBL" id="KAK4003931.1"/>
    </source>
</evidence>
<comment type="caution">
    <text evidence="1">The sequence shown here is derived from an EMBL/GenBank/DDBJ whole genome shotgun (WGS) entry which is preliminary data.</text>
</comment>
<organism evidence="1 2">
    <name type="scientific">Daphnia magna</name>
    <dbReference type="NCBI Taxonomy" id="35525"/>
    <lineage>
        <taxon>Eukaryota</taxon>
        <taxon>Metazoa</taxon>
        <taxon>Ecdysozoa</taxon>
        <taxon>Arthropoda</taxon>
        <taxon>Crustacea</taxon>
        <taxon>Branchiopoda</taxon>
        <taxon>Diplostraca</taxon>
        <taxon>Cladocera</taxon>
        <taxon>Anomopoda</taxon>
        <taxon>Daphniidae</taxon>
        <taxon>Daphnia</taxon>
    </lineage>
</organism>
<proteinExistence type="predicted"/>
<name>A0ABQ9YTJ8_9CRUS</name>
<evidence type="ECO:0008006" key="3">
    <source>
        <dbReference type="Google" id="ProtNLM"/>
    </source>
</evidence>
<protein>
    <recommendedName>
        <fullName evidence="3">Secreted protein</fullName>
    </recommendedName>
</protein>
<dbReference type="EMBL" id="JAOYFB010000001">
    <property type="protein sequence ID" value="KAK4003931.1"/>
    <property type="molecule type" value="Genomic_DNA"/>
</dbReference>
<keyword evidence="2" id="KW-1185">Reference proteome</keyword>
<evidence type="ECO:0000313" key="2">
    <source>
        <dbReference type="Proteomes" id="UP001234178"/>
    </source>
</evidence>